<dbReference type="GO" id="GO:0004497">
    <property type="term" value="F:monooxygenase activity"/>
    <property type="evidence" value="ECO:0007669"/>
    <property type="project" value="InterPro"/>
</dbReference>
<sequence>MTTEQTLDLPEFNPTSEAGFRDPAAICIHAREARPVFFYEPLGVWVVTRREDILKVVTEWQTFSSEANNPEVPEAFRERFPQDLMDKMVTAMDPPEHTHARRVLQASFTKPKLEPLAPIIEARAHGIIDEILADPATDRTGCDIMNSYCLNLTTKTLMALMGLPDSDRPLFEAMRLHGGMILAQTRETFPEPQRSELWEAYVSENEYFRNMVEERRDSDAIDVISTCASARRPDGTPALSAERIAQHMAEIAFAGTDSTAQAMANAVMFLSSKPDYVKEALADPSFWSRVFEETVRRRPSAPFTGRITTKEVTLSGVTIPEGAPIWVALASANTDPSYHSCPMEFDIHRENPTDHLAFTTGRHTCLGSPLARVQGPIGIKALYERLPELKMVADQPLAFADIALLPIRQKFFVQWSQPE</sequence>
<comment type="similarity">
    <text evidence="1">Belongs to the cytochrome P450 family.</text>
</comment>
<evidence type="ECO:0000313" key="3">
    <source>
        <dbReference type="Proteomes" id="UP000187059"/>
    </source>
</evidence>
<organism evidence="2 3">
    <name type="scientific">Salipiger abyssi</name>
    <dbReference type="NCBI Taxonomy" id="1250539"/>
    <lineage>
        <taxon>Bacteria</taxon>
        <taxon>Pseudomonadati</taxon>
        <taxon>Pseudomonadota</taxon>
        <taxon>Alphaproteobacteria</taxon>
        <taxon>Rhodobacterales</taxon>
        <taxon>Roseobacteraceae</taxon>
        <taxon>Salipiger</taxon>
    </lineage>
</organism>
<protein>
    <recommendedName>
        <fullName evidence="4">Cytochrome P450</fullName>
    </recommendedName>
</protein>
<dbReference type="GO" id="GO:0016705">
    <property type="term" value="F:oxidoreductase activity, acting on paired donors, with incorporation or reduction of molecular oxygen"/>
    <property type="evidence" value="ECO:0007669"/>
    <property type="project" value="InterPro"/>
</dbReference>
<evidence type="ECO:0000256" key="1">
    <source>
        <dbReference type="ARBA" id="ARBA00010617"/>
    </source>
</evidence>
<geneLocation type="plasmid" evidence="3">
    <name>ppaby1</name>
</geneLocation>
<dbReference type="Proteomes" id="UP000187059">
    <property type="component" value="Plasmid pPABY1"/>
</dbReference>
<dbReference type="PRINTS" id="PR00359">
    <property type="entry name" value="BP450"/>
</dbReference>
<dbReference type="PANTHER" id="PTHR46696:SF6">
    <property type="entry name" value="P450, PUTATIVE (EUROFUNG)-RELATED"/>
    <property type="match status" value="1"/>
</dbReference>
<keyword evidence="2" id="KW-0614">Plasmid</keyword>
<dbReference type="KEGG" id="paby:Ga0080574_TMP451"/>
<evidence type="ECO:0008006" key="4">
    <source>
        <dbReference type="Google" id="ProtNLM"/>
    </source>
</evidence>
<dbReference type="PANTHER" id="PTHR46696">
    <property type="entry name" value="P450, PUTATIVE (EUROFUNG)-RELATED"/>
    <property type="match status" value="1"/>
</dbReference>
<dbReference type="AlphaFoldDB" id="A0A1P8UN38"/>
<dbReference type="InterPro" id="IPR036396">
    <property type="entry name" value="Cyt_P450_sf"/>
</dbReference>
<reference evidence="2 3" key="1">
    <citation type="submission" date="2016-04" db="EMBL/GenBank/DDBJ databases">
        <title>Deep-sea bacteria in the southern Pacific.</title>
        <authorList>
            <person name="Tang K."/>
        </authorList>
    </citation>
    <scope>NUCLEOTIDE SEQUENCE [LARGE SCALE GENOMIC DNA]</scope>
    <source>
        <strain evidence="2 3">JLT2014</strain>
        <plasmid evidence="3">ppaby1</plasmid>
    </source>
</reference>
<dbReference type="InterPro" id="IPR001128">
    <property type="entry name" value="Cyt_P450"/>
</dbReference>
<dbReference type="Gene3D" id="1.10.630.10">
    <property type="entry name" value="Cytochrome P450"/>
    <property type="match status" value="1"/>
</dbReference>
<proteinExistence type="inferred from homology"/>
<gene>
    <name evidence="2" type="ORF">Ga0080574_TMP451</name>
</gene>
<evidence type="ECO:0000313" key="2">
    <source>
        <dbReference type="EMBL" id="APZ50785.1"/>
    </source>
</evidence>
<dbReference type="Pfam" id="PF00067">
    <property type="entry name" value="p450"/>
    <property type="match status" value="2"/>
</dbReference>
<dbReference type="GO" id="GO:0020037">
    <property type="term" value="F:heme binding"/>
    <property type="evidence" value="ECO:0007669"/>
    <property type="project" value="InterPro"/>
</dbReference>
<dbReference type="RefSeq" id="WP_076694890.1">
    <property type="nucleotide sequence ID" value="NZ_CP015091.1"/>
</dbReference>
<dbReference type="GO" id="GO:0005506">
    <property type="term" value="F:iron ion binding"/>
    <property type="evidence" value="ECO:0007669"/>
    <property type="project" value="InterPro"/>
</dbReference>
<dbReference type="InterPro" id="IPR002397">
    <property type="entry name" value="Cyt_P450_B"/>
</dbReference>
<dbReference type="SUPFAM" id="SSF48264">
    <property type="entry name" value="Cytochrome P450"/>
    <property type="match status" value="1"/>
</dbReference>
<name>A0A1P8UN38_9RHOB</name>
<dbReference type="EMBL" id="CP015091">
    <property type="protein sequence ID" value="APZ50785.1"/>
    <property type="molecule type" value="Genomic_DNA"/>
</dbReference>
<dbReference type="OrthoDB" id="9801155at2"/>
<accession>A0A1P8UN38</accession>
<keyword evidence="3" id="KW-1185">Reference proteome</keyword>